<dbReference type="RefSeq" id="WP_046044003.1">
    <property type="nucleotide sequence ID" value="NZ_LACC01000070.1"/>
</dbReference>
<organism evidence="1 2">
    <name type="scientific">Pseudomonas fluorescens</name>
    <dbReference type="NCBI Taxonomy" id="294"/>
    <lineage>
        <taxon>Bacteria</taxon>
        <taxon>Pseudomonadati</taxon>
        <taxon>Pseudomonadota</taxon>
        <taxon>Gammaproteobacteria</taxon>
        <taxon>Pseudomonadales</taxon>
        <taxon>Pseudomonadaceae</taxon>
        <taxon>Pseudomonas</taxon>
    </lineage>
</organism>
<gene>
    <name evidence="1" type="ORF">VC35_28100</name>
</gene>
<accession>A0A0F4SMN7</accession>
<dbReference type="OrthoDB" id="6458179at2"/>
<protein>
    <submittedName>
        <fullName evidence="1">Uncharacterized protein</fullName>
    </submittedName>
</protein>
<dbReference type="EMBL" id="LACC01000070">
    <property type="protein sequence ID" value="KJZ33174.1"/>
    <property type="molecule type" value="Genomic_DNA"/>
</dbReference>
<comment type="caution">
    <text evidence="1">The sequence shown here is derived from an EMBL/GenBank/DDBJ whole genome shotgun (WGS) entry which is preliminary data.</text>
</comment>
<name>A0A0F4SMN7_PSEFL</name>
<dbReference type="PATRIC" id="fig|294.132.peg.5566"/>
<sequence length="782" mass="84893">METNNVESLLNWLKVQPRTLDWGAVMAYGRSETNKVLLQEYIERFSASNYLRPITDEITDNATPTQKEFLHNYQMDAPRLSFKDSNLNSSAAKATMQVVGGSHLTFNKPAGSQQWSVTRIAHEDVLDGPQLEFDINLLEAKGSVTSAGRVELDISEGTNYRLTYVQTEHLRKVAGQRMQEIFSSLPDGQKIFVLNELKFEPDQFLKPARFVIRTHNKKDSGARLLAGEDEGEGSVLVFVALEGDANGTVPVDNADLKYLLPDGYSATVLLGHELFFKKMFVVALQKLGGVSEIKYDIERSPDRKRIVKIIGRSGERKRVVEQRFSTGGIDYVSPQIVAPVHTSSELDYFEMNISQIGSFSLEWKEVRMFHPLKWTGGNSGFVSGKWSLVYGFEYDLDTGGELVIREADKDVLVAVTDQSSIVTPAHKVAVEQAYTGWLSKFFEEGIGDFLSAVENINVFTLNSLLFRGSNAVKFEDVHYPADLALFGHVGPTQTAFAITQLEPVIGHSETLQFTTEPPRSDLSWKVENILGETVPVGSIDASSGRYTAPTAAQLEGNFVRARVTATAGGHTSSALVTVMCRGITVNPMIQIATAGDPLALDVSAGAVDGGELTWTIEDPSSGAVVKPNPADGGDHSYVPGPPKAGTAPTVDTLVVHNPRTKLSETARVLVLHRPALLSVVIVDKPGLPEHQIQLAIMGEEGPIDPGDWGESWQVLLGSGSAEINATTGLLTVNPAGPDKFVAITVLAPPARPGGAPDDGYIILLLPLFSVPETLRMLGANGE</sequence>
<reference evidence="1 2" key="1">
    <citation type="submission" date="2015-03" db="EMBL/GenBank/DDBJ databases">
        <title>Comparative genomics of Pseudomonas insights into diversity of traits involved in vanlence and defense.</title>
        <authorList>
            <person name="Qin Y."/>
        </authorList>
    </citation>
    <scope>NUCLEOTIDE SEQUENCE [LARGE SCALE GENOMIC DNA]</scope>
    <source>
        <strain evidence="1 2">C8</strain>
    </source>
</reference>
<dbReference type="Proteomes" id="UP000033588">
    <property type="component" value="Unassembled WGS sequence"/>
</dbReference>
<evidence type="ECO:0000313" key="2">
    <source>
        <dbReference type="Proteomes" id="UP000033588"/>
    </source>
</evidence>
<proteinExistence type="predicted"/>
<evidence type="ECO:0000313" key="1">
    <source>
        <dbReference type="EMBL" id="KJZ33174.1"/>
    </source>
</evidence>
<dbReference type="AlphaFoldDB" id="A0A0F4SMN7"/>